<dbReference type="AlphaFoldDB" id="A0AA40HYS8"/>
<sequence length="203" mass="23752">MQRQRNRSQMKEMEKSKLLDIEFKTMVIRLLKNLLETSKKFSETLKDMKKDQLEIKHTLTEIRNNIQRSSSRLEDPKNQVKDVKYEEAKNTQLEKQKEKRIQKYEDSVRSLWDNFKRTNIRIMGVPEEEREQDTGNLFEEIKTENFPHLSRTPRGCQRAGFSLVLQATPLGKAPDTGLMAVSQIVNAKEKFLKGTKSATLVHT</sequence>
<evidence type="ECO:0000313" key="1">
    <source>
        <dbReference type="EMBL" id="KAK1339851.1"/>
    </source>
</evidence>
<keyword evidence="2" id="KW-1185">Reference proteome</keyword>
<name>A0AA40HYS8_CNENI</name>
<protein>
    <submittedName>
        <fullName evidence="1">Uncharacterized protein</fullName>
    </submittedName>
</protein>
<gene>
    <name evidence="1" type="ORF">QTO34_018409</name>
</gene>
<dbReference type="Gene3D" id="3.30.70.1820">
    <property type="entry name" value="L1 transposable element, RRM domain"/>
    <property type="match status" value="1"/>
</dbReference>
<evidence type="ECO:0000313" key="2">
    <source>
        <dbReference type="Proteomes" id="UP001177744"/>
    </source>
</evidence>
<dbReference type="Proteomes" id="UP001177744">
    <property type="component" value="Unassembled WGS sequence"/>
</dbReference>
<proteinExistence type="predicted"/>
<reference evidence="1" key="1">
    <citation type="submission" date="2023-06" db="EMBL/GenBank/DDBJ databases">
        <title>Reference genome for the Northern bat (Eptesicus nilssonii), a most northern bat species.</title>
        <authorList>
            <person name="Laine V.N."/>
            <person name="Pulliainen A.T."/>
            <person name="Lilley T.M."/>
        </authorList>
    </citation>
    <scope>NUCLEOTIDE SEQUENCE</scope>
    <source>
        <strain evidence="1">BLF_Eptnil</strain>
        <tissue evidence="1">Kidney</tissue>
    </source>
</reference>
<dbReference type="InterPro" id="IPR004244">
    <property type="entry name" value="Transposase_22"/>
</dbReference>
<dbReference type="EMBL" id="JAULJE010000008">
    <property type="protein sequence ID" value="KAK1339851.1"/>
    <property type="molecule type" value="Genomic_DNA"/>
</dbReference>
<accession>A0AA40HYS8</accession>
<comment type="caution">
    <text evidence="1">The sequence shown here is derived from an EMBL/GenBank/DDBJ whole genome shotgun (WGS) entry which is preliminary data.</text>
</comment>
<dbReference type="PANTHER" id="PTHR11505">
    <property type="entry name" value="L1 TRANSPOSABLE ELEMENT-RELATED"/>
    <property type="match status" value="1"/>
</dbReference>
<organism evidence="1 2">
    <name type="scientific">Cnephaeus nilssonii</name>
    <name type="common">Northern bat</name>
    <name type="synonym">Eptesicus nilssonii</name>
    <dbReference type="NCBI Taxonomy" id="3371016"/>
    <lineage>
        <taxon>Eukaryota</taxon>
        <taxon>Metazoa</taxon>
        <taxon>Chordata</taxon>
        <taxon>Craniata</taxon>
        <taxon>Vertebrata</taxon>
        <taxon>Euteleostomi</taxon>
        <taxon>Mammalia</taxon>
        <taxon>Eutheria</taxon>
        <taxon>Laurasiatheria</taxon>
        <taxon>Chiroptera</taxon>
        <taxon>Yangochiroptera</taxon>
        <taxon>Vespertilionidae</taxon>
        <taxon>Cnephaeus</taxon>
    </lineage>
</organism>